<reference evidence="2" key="1">
    <citation type="journal article" date="2019" name="Plant Biotechnol. J.">
        <title>Genome sequencing of the Australian wild diploid species Gossypium australe highlights disease resistance and delayed gland morphogenesis.</title>
        <authorList>
            <person name="Cai Y."/>
            <person name="Cai X."/>
            <person name="Wang Q."/>
            <person name="Wang P."/>
            <person name="Zhang Y."/>
            <person name="Cai C."/>
            <person name="Xu Y."/>
            <person name="Wang K."/>
            <person name="Zhou Z."/>
            <person name="Wang C."/>
            <person name="Geng S."/>
            <person name="Li B."/>
            <person name="Dong Q."/>
            <person name="Hou Y."/>
            <person name="Wang H."/>
            <person name="Ai P."/>
            <person name="Liu Z."/>
            <person name="Yi F."/>
            <person name="Sun M."/>
            <person name="An G."/>
            <person name="Cheng J."/>
            <person name="Zhang Y."/>
            <person name="Shi Q."/>
            <person name="Xie Y."/>
            <person name="Shi X."/>
            <person name="Chang Y."/>
            <person name="Huang F."/>
            <person name="Chen Y."/>
            <person name="Hong S."/>
            <person name="Mi L."/>
            <person name="Sun Q."/>
            <person name="Zhang L."/>
            <person name="Zhou B."/>
            <person name="Peng R."/>
            <person name="Zhang X."/>
            <person name="Liu F."/>
        </authorList>
    </citation>
    <scope>NUCLEOTIDE SEQUENCE [LARGE SCALE GENOMIC DNA]</scope>
    <source>
        <strain evidence="2">cv. PA1801</strain>
    </source>
</reference>
<gene>
    <name evidence="1" type="ORF">EPI10_024026</name>
</gene>
<organism evidence="1 2">
    <name type="scientific">Gossypium australe</name>
    <dbReference type="NCBI Taxonomy" id="47621"/>
    <lineage>
        <taxon>Eukaryota</taxon>
        <taxon>Viridiplantae</taxon>
        <taxon>Streptophyta</taxon>
        <taxon>Embryophyta</taxon>
        <taxon>Tracheophyta</taxon>
        <taxon>Spermatophyta</taxon>
        <taxon>Magnoliopsida</taxon>
        <taxon>eudicotyledons</taxon>
        <taxon>Gunneridae</taxon>
        <taxon>Pentapetalae</taxon>
        <taxon>rosids</taxon>
        <taxon>malvids</taxon>
        <taxon>Malvales</taxon>
        <taxon>Malvaceae</taxon>
        <taxon>Malvoideae</taxon>
        <taxon>Gossypium</taxon>
    </lineage>
</organism>
<sequence length="219" mass="25677">MSCKLENIKIERDRTNSDYLKQVEMDIREELGNVLHHEEVLWRQKAHCDWLVLGDRNTNSFHTSTLRRPKQNRITSLKNGLDEWIMDDEQLKLEAVNFYSTLYGEHLGSRKDFHSSAFPGLNDEDFNYLNRPVSNEEIKIGLFHMTPLKALGSDGYHALFYQSRWKHVSDSVKGIFEGRNITDNIVIAQEVIHSMRGTQKNMKCMAIKIYLEKAYDRVR</sequence>
<evidence type="ECO:0000313" key="2">
    <source>
        <dbReference type="Proteomes" id="UP000325315"/>
    </source>
</evidence>
<dbReference type="EMBL" id="SMMG02000005">
    <property type="protein sequence ID" value="KAA3473664.1"/>
    <property type="molecule type" value="Genomic_DNA"/>
</dbReference>
<dbReference type="Proteomes" id="UP000325315">
    <property type="component" value="Unassembled WGS sequence"/>
</dbReference>
<evidence type="ECO:0000313" key="1">
    <source>
        <dbReference type="EMBL" id="KAA3473664.1"/>
    </source>
</evidence>
<dbReference type="AlphaFoldDB" id="A0A5B6VXG0"/>
<proteinExistence type="predicted"/>
<comment type="caution">
    <text evidence="1">The sequence shown here is derived from an EMBL/GenBank/DDBJ whole genome shotgun (WGS) entry which is preliminary data.</text>
</comment>
<keyword evidence="2" id="KW-1185">Reference proteome</keyword>
<dbReference type="OrthoDB" id="1002559at2759"/>
<accession>A0A5B6VXG0</accession>
<name>A0A5B6VXG0_9ROSI</name>
<protein>
    <submittedName>
        <fullName evidence="1">Retrovirus-related Pol polyprotein LINE-1</fullName>
    </submittedName>
</protein>